<dbReference type="SUPFAM" id="SSF82607">
    <property type="entry name" value="YbaB-like"/>
    <property type="match status" value="1"/>
</dbReference>
<dbReference type="Pfam" id="PF02575">
    <property type="entry name" value="YbaB_DNA_bd"/>
    <property type="match status" value="1"/>
</dbReference>
<dbReference type="EMBL" id="JBGEHV010000051">
    <property type="protein sequence ID" value="MEY8042244.1"/>
    <property type="molecule type" value="Genomic_DNA"/>
</dbReference>
<feature type="region of interest" description="Disordered" evidence="1">
    <location>
        <begin position="80"/>
        <end position="99"/>
    </location>
</feature>
<feature type="compositionally biased region" description="Acidic residues" evidence="1">
    <location>
        <begin position="84"/>
        <end position="93"/>
    </location>
</feature>
<gene>
    <name evidence="2" type="ORF">AB8O55_22755</name>
</gene>
<proteinExistence type="predicted"/>
<sequence length="99" mass="10247">MIITGNAERGGVSIGVAPGGALRSVELEPEALRLGPAALAATITALVREATRNANRAAEEAMRDRLGGLTDADLAALGLAQDDPLIEDDEEPGTEGWRQ</sequence>
<keyword evidence="3" id="KW-1185">Reference proteome</keyword>
<dbReference type="Proteomes" id="UP001564626">
    <property type="component" value="Unassembled WGS sequence"/>
</dbReference>
<accession>A0ABV4CMC4</accession>
<name>A0ABV4CMC4_9PSEU</name>
<dbReference type="Gene3D" id="3.30.1310.10">
    <property type="entry name" value="Nucleoid-associated protein YbaB-like domain"/>
    <property type="match status" value="1"/>
</dbReference>
<comment type="caution">
    <text evidence="2">The sequence shown here is derived from an EMBL/GenBank/DDBJ whole genome shotgun (WGS) entry which is preliminary data.</text>
</comment>
<evidence type="ECO:0000313" key="2">
    <source>
        <dbReference type="EMBL" id="MEY8042244.1"/>
    </source>
</evidence>
<dbReference type="InterPro" id="IPR004401">
    <property type="entry name" value="YbaB/EbfC"/>
</dbReference>
<evidence type="ECO:0000313" key="3">
    <source>
        <dbReference type="Proteomes" id="UP001564626"/>
    </source>
</evidence>
<evidence type="ECO:0000256" key="1">
    <source>
        <dbReference type="SAM" id="MobiDB-lite"/>
    </source>
</evidence>
<protein>
    <submittedName>
        <fullName evidence="2">YbaB/EbfC family nucleoid-associated protein</fullName>
    </submittedName>
</protein>
<dbReference type="InterPro" id="IPR036894">
    <property type="entry name" value="YbaB-like_sf"/>
</dbReference>
<reference evidence="2 3" key="1">
    <citation type="submission" date="2024-08" db="EMBL/GenBank/DDBJ databases">
        <title>Genome mining of Saccharopolyspora cebuensis PGLac3 from Nigerian medicinal plant.</title>
        <authorList>
            <person name="Ezeobiora C.E."/>
            <person name="Igbokwe N.H."/>
            <person name="Amin D.H."/>
            <person name="Mendie U.E."/>
        </authorList>
    </citation>
    <scope>NUCLEOTIDE SEQUENCE [LARGE SCALE GENOMIC DNA]</scope>
    <source>
        <strain evidence="2 3">PGLac3</strain>
    </source>
</reference>
<organism evidence="2 3">
    <name type="scientific">Saccharopolyspora cebuensis</name>
    <dbReference type="NCBI Taxonomy" id="418759"/>
    <lineage>
        <taxon>Bacteria</taxon>
        <taxon>Bacillati</taxon>
        <taxon>Actinomycetota</taxon>
        <taxon>Actinomycetes</taxon>
        <taxon>Pseudonocardiales</taxon>
        <taxon>Pseudonocardiaceae</taxon>
        <taxon>Saccharopolyspora</taxon>
    </lineage>
</organism>
<dbReference type="RefSeq" id="WP_345361569.1">
    <property type="nucleotide sequence ID" value="NZ_BAABII010000005.1"/>
</dbReference>